<dbReference type="InterPro" id="IPR002641">
    <property type="entry name" value="PNPLA_dom"/>
</dbReference>
<dbReference type="Pfam" id="PF01734">
    <property type="entry name" value="Patatin"/>
    <property type="match status" value="1"/>
</dbReference>
<dbReference type="Proteomes" id="UP000464495">
    <property type="component" value="Chromosome"/>
</dbReference>
<feature type="domain" description="PNPLA" evidence="2">
    <location>
        <begin position="6"/>
        <end position="257"/>
    </location>
</feature>
<gene>
    <name evidence="3" type="ORF">GO499_14740</name>
</gene>
<keyword evidence="1" id="KW-0443">Lipid metabolism</keyword>
<proteinExistence type="predicted"/>
<sequence length="367" mass="41462">MKRAITLGGGGPAAGLHLGALKCFRDHGITFDVWALSCIGVWVGAHYVCYPPETAPEDTIEHFRKYVFRDDVSYDKFPISPGFVPDIQHNSTALMKYLVDPTSYQNLFAPVAIRQAGEALQTYMSDPKYWNPNAFAQLTTAMAAANPMTRFMTSWLWKSEMTGLTGGHHKGPGLSTNLNVEELFEPDKPFLYHNAWNMTDDRIEMFANRVKPPRHMQKMTSESMSACSALPFLIEPVEFNGKSYCEGALVRTVSFTDLIQDHPDLEEIWVIRIVDPKQIRPPKNMDDAMNNLCMLFAGALGESNVEEFEEHLAQHPKLAERIKVRVVPVSHEITYDWNHSNLELGVEQGYKFTQAVIEEYLAEGRDA</sequence>
<evidence type="ECO:0000313" key="4">
    <source>
        <dbReference type="Proteomes" id="UP000464495"/>
    </source>
</evidence>
<keyword evidence="4" id="KW-1185">Reference proteome</keyword>
<protein>
    <submittedName>
        <fullName evidence="3">Patatin-like phospholipase family protein</fullName>
    </submittedName>
</protein>
<dbReference type="Gene3D" id="3.40.1090.10">
    <property type="entry name" value="Cytosolic phospholipase A2 catalytic domain"/>
    <property type="match status" value="1"/>
</dbReference>
<evidence type="ECO:0000259" key="2">
    <source>
        <dbReference type="Pfam" id="PF01734"/>
    </source>
</evidence>
<dbReference type="RefSeq" id="WP_161862891.1">
    <property type="nucleotide sequence ID" value="NZ_CP046620.1"/>
</dbReference>
<dbReference type="KEGG" id="amaq:GO499_14740"/>
<dbReference type="InterPro" id="IPR016035">
    <property type="entry name" value="Acyl_Trfase/lysoPLipase"/>
</dbReference>
<organism evidence="3 4">
    <name type="scientific">Algicella marina</name>
    <dbReference type="NCBI Taxonomy" id="2683284"/>
    <lineage>
        <taxon>Bacteria</taxon>
        <taxon>Pseudomonadati</taxon>
        <taxon>Pseudomonadota</taxon>
        <taxon>Alphaproteobacteria</taxon>
        <taxon>Rhodobacterales</taxon>
        <taxon>Paracoccaceae</taxon>
        <taxon>Algicella</taxon>
    </lineage>
</organism>
<dbReference type="SUPFAM" id="SSF52151">
    <property type="entry name" value="FabD/lysophospholipase-like"/>
    <property type="match status" value="1"/>
</dbReference>
<dbReference type="EMBL" id="CP046620">
    <property type="protein sequence ID" value="QHQ36344.1"/>
    <property type="molecule type" value="Genomic_DNA"/>
</dbReference>
<name>A0A6P1T099_9RHOB</name>
<evidence type="ECO:0000313" key="3">
    <source>
        <dbReference type="EMBL" id="QHQ36344.1"/>
    </source>
</evidence>
<dbReference type="AlphaFoldDB" id="A0A6P1T099"/>
<reference evidence="3 4" key="1">
    <citation type="submission" date="2019-12" db="EMBL/GenBank/DDBJ databases">
        <title>Complete genome sequence of Algicella marina strain 9Alg 56(T) isolated from the red alga Tichocarpus crinitus.</title>
        <authorList>
            <person name="Kim S.-G."/>
            <person name="Nedashkovskaya O.I."/>
        </authorList>
    </citation>
    <scope>NUCLEOTIDE SEQUENCE [LARGE SCALE GENOMIC DNA]</scope>
    <source>
        <strain evidence="3 4">9Alg 56</strain>
    </source>
</reference>
<dbReference type="GO" id="GO:0006629">
    <property type="term" value="P:lipid metabolic process"/>
    <property type="evidence" value="ECO:0007669"/>
    <property type="project" value="UniProtKB-KW"/>
</dbReference>
<evidence type="ECO:0000256" key="1">
    <source>
        <dbReference type="ARBA" id="ARBA00023098"/>
    </source>
</evidence>
<accession>A0A6P1T099</accession>